<evidence type="ECO:0000256" key="1">
    <source>
        <dbReference type="PIRSR" id="PIRSR640198-1"/>
    </source>
</evidence>
<dbReference type="Gene3D" id="1.10.3290.10">
    <property type="entry name" value="Fido-like domain"/>
    <property type="match status" value="1"/>
</dbReference>
<accession>A0A7C8R6S2</accession>
<dbReference type="EMBL" id="JAABOJ010000030">
    <property type="protein sequence ID" value="KAF3277077.1"/>
    <property type="molecule type" value="Genomic_DNA"/>
</dbReference>
<dbReference type="Proteomes" id="UP000474640">
    <property type="component" value="Unassembled WGS sequence"/>
</dbReference>
<evidence type="ECO:0000256" key="2">
    <source>
        <dbReference type="PIRSR" id="PIRSR640198-2"/>
    </source>
</evidence>
<feature type="domain" description="Fido" evidence="3">
    <location>
        <begin position="150"/>
        <end position="302"/>
    </location>
</feature>
<keyword evidence="2" id="KW-0067">ATP-binding</keyword>
<dbReference type="PROSITE" id="PS51459">
    <property type="entry name" value="FIDO"/>
    <property type="match status" value="1"/>
</dbReference>
<reference evidence="4 5" key="1">
    <citation type="submission" date="2020-01" db="EMBL/GenBank/DDBJ databases">
        <authorList>
            <person name="Palmer J.M."/>
        </authorList>
    </citation>
    <scope>NUCLEOTIDE SEQUENCE [LARGE SCALE GENOMIC DNA]</scope>
    <source>
        <strain evidence="4 5">TWF970</strain>
    </source>
</reference>
<evidence type="ECO:0000313" key="5">
    <source>
        <dbReference type="Proteomes" id="UP000474640"/>
    </source>
</evidence>
<keyword evidence="2" id="KW-0547">Nucleotide-binding</keyword>
<name>A0A7C8R6S2_ORBOL</name>
<proteinExistence type="predicted"/>
<evidence type="ECO:0000259" key="3">
    <source>
        <dbReference type="PROSITE" id="PS51459"/>
    </source>
</evidence>
<evidence type="ECO:0000313" key="4">
    <source>
        <dbReference type="EMBL" id="KAF3277077.1"/>
    </source>
</evidence>
<dbReference type="OrthoDB" id="5315691at2759"/>
<protein>
    <recommendedName>
        <fullName evidence="3">Fido domain-containing protein</fullName>
    </recommendedName>
</protein>
<dbReference type="InterPro" id="IPR003812">
    <property type="entry name" value="Fido"/>
</dbReference>
<dbReference type="GO" id="GO:0005524">
    <property type="term" value="F:ATP binding"/>
    <property type="evidence" value="ECO:0007669"/>
    <property type="project" value="UniProtKB-KW"/>
</dbReference>
<dbReference type="PANTHER" id="PTHR13504:SF38">
    <property type="entry name" value="FIDO DOMAIN-CONTAINING PROTEIN"/>
    <property type="match status" value="1"/>
</dbReference>
<organism evidence="4 5">
    <name type="scientific">Orbilia oligospora</name>
    <name type="common">Nematode-trapping fungus</name>
    <name type="synonym">Arthrobotrys oligospora</name>
    <dbReference type="NCBI Taxonomy" id="2813651"/>
    <lineage>
        <taxon>Eukaryota</taxon>
        <taxon>Fungi</taxon>
        <taxon>Dikarya</taxon>
        <taxon>Ascomycota</taxon>
        <taxon>Pezizomycotina</taxon>
        <taxon>Orbiliomycetes</taxon>
        <taxon>Orbiliales</taxon>
        <taxon>Orbiliaceae</taxon>
        <taxon>Orbilia</taxon>
    </lineage>
</organism>
<comment type="caution">
    <text evidence="4">The sequence shown here is derived from an EMBL/GenBank/DDBJ whole genome shotgun (WGS) entry which is preliminary data.</text>
</comment>
<dbReference type="Pfam" id="PF02661">
    <property type="entry name" value="Fic"/>
    <property type="match status" value="1"/>
</dbReference>
<dbReference type="InterPro" id="IPR036597">
    <property type="entry name" value="Fido-like_dom_sf"/>
</dbReference>
<dbReference type="AlphaFoldDB" id="A0A7C8R6S2"/>
<dbReference type="InterPro" id="IPR040198">
    <property type="entry name" value="Fido_containing"/>
</dbReference>
<gene>
    <name evidence="4" type="ORF">TWF970_005941</name>
</gene>
<dbReference type="PANTHER" id="PTHR13504">
    <property type="entry name" value="FIDO DOMAIN-CONTAINING PROTEIN DDB_G0283145"/>
    <property type="match status" value="1"/>
</dbReference>
<feature type="active site" evidence="1">
    <location>
        <position position="241"/>
    </location>
</feature>
<dbReference type="SUPFAM" id="SSF140931">
    <property type="entry name" value="Fic-like"/>
    <property type="match status" value="1"/>
</dbReference>
<sequence length="342" mass="39363">MSKEYEKTPIRDIFPVPDCTLTQVEYRTSIRNYAIPPWFNPEFQALRQGPEILREASLFISKLYNEHSTEGFENDLAEFIYFSNAIEDAGLNKPETWRIVKQILADEFVEDDEEFLSQPSRFSKILHRKEVIQHVHAYLYLQKTLSKNFLTEAILLEAHKVLLRGIPAARGEQGYQGKYREVAVQVGRPTIEGGVESPVSLEKVEPLMARWIEDFSNFQQISVKDPIAAAASLKLRFVYIHPFLDGNGRMSRLLFNILLGQHYPHILCIFGENARERTRYQHAIHQTIHKDNARIFSFYALRRTVKSVIRQLDNIQQSHGDTSASAQASVMVAKLEPIMGKT</sequence>
<feature type="binding site" evidence="2">
    <location>
        <begin position="245"/>
        <end position="252"/>
    </location>
    <ligand>
        <name>ATP</name>
        <dbReference type="ChEBI" id="CHEBI:30616"/>
    </ligand>
</feature>